<protein>
    <submittedName>
        <fullName evidence="6">Acid phosphatase</fullName>
    </submittedName>
</protein>
<dbReference type="Pfam" id="PF00300">
    <property type="entry name" value="His_Phos_1"/>
    <property type="match status" value="1"/>
</dbReference>
<dbReference type="GO" id="GO:0005737">
    <property type="term" value="C:cytoplasm"/>
    <property type="evidence" value="ECO:0007669"/>
    <property type="project" value="TreeGrafter"/>
</dbReference>
<dbReference type="InterPro" id="IPR050275">
    <property type="entry name" value="PGM_Phosphatase"/>
</dbReference>
<dbReference type="InterPro" id="IPR002156">
    <property type="entry name" value="RNaseH_domain"/>
</dbReference>
<feature type="compositionally biased region" description="Low complexity" evidence="4">
    <location>
        <begin position="159"/>
        <end position="174"/>
    </location>
</feature>
<evidence type="ECO:0000256" key="3">
    <source>
        <dbReference type="PIRSR" id="PIRSR613078-2"/>
    </source>
</evidence>
<dbReference type="InterPro" id="IPR014636">
    <property type="entry name" value="RNaseH/PGlycerate_mutase"/>
</dbReference>
<dbReference type="GO" id="GO:0016791">
    <property type="term" value="F:phosphatase activity"/>
    <property type="evidence" value="ECO:0007669"/>
    <property type="project" value="TreeGrafter"/>
</dbReference>
<dbReference type="PANTHER" id="PTHR48100:SF1">
    <property type="entry name" value="HISTIDINE PHOSPHATASE FAMILY PROTEIN-RELATED"/>
    <property type="match status" value="1"/>
</dbReference>
<comment type="caution">
    <text evidence="6">The sequence shown here is derived from an EMBL/GenBank/DDBJ whole genome shotgun (WGS) entry which is preliminary data.</text>
</comment>
<dbReference type="EMBL" id="JRVJ01000003">
    <property type="protein sequence ID" value="KGM19117.1"/>
    <property type="molecule type" value="Genomic_DNA"/>
</dbReference>
<dbReference type="GO" id="GO:0003676">
    <property type="term" value="F:nucleic acid binding"/>
    <property type="evidence" value="ECO:0007669"/>
    <property type="project" value="InterPro"/>
</dbReference>
<dbReference type="NCBIfam" id="NF005567">
    <property type="entry name" value="PRK07238.1"/>
    <property type="match status" value="1"/>
</dbReference>
<dbReference type="InterPro" id="IPR013078">
    <property type="entry name" value="His_Pase_superF_clade-1"/>
</dbReference>
<dbReference type="GO" id="GO:0004523">
    <property type="term" value="F:RNA-DNA hybrid ribonuclease activity"/>
    <property type="evidence" value="ECO:0007669"/>
    <property type="project" value="InterPro"/>
</dbReference>
<reference evidence="6 7" key="1">
    <citation type="submission" date="2014-10" db="EMBL/GenBank/DDBJ databases">
        <title>Whole Genome sequence of Corynebacterium auriscanis strain CIP 106629.</title>
        <authorList>
            <person name="Hassan S.S."/>
            <person name="Jamal S.B."/>
            <person name="Tiwari S."/>
            <person name="Oliveira L.D.C."/>
            <person name="Souza F."/>
            <person name="Mariano D.C."/>
            <person name="Almeida S."/>
            <person name="Dorella F."/>
            <person name="Pereira F."/>
            <person name="Carvalho A."/>
            <person name="Leal C.A."/>
            <person name="Soares S.D.C."/>
            <person name="Figueiredo H.C."/>
            <person name="Silva A."/>
            <person name="Azevedo V.A."/>
        </authorList>
    </citation>
    <scope>NUCLEOTIDE SEQUENCE [LARGE SCALE GENOMIC DNA]</scope>
    <source>
        <strain evidence="6 7">CIP 106629</strain>
    </source>
</reference>
<organism evidence="6 7">
    <name type="scientific">Corynebacterium auriscanis</name>
    <dbReference type="NCBI Taxonomy" id="99807"/>
    <lineage>
        <taxon>Bacteria</taxon>
        <taxon>Bacillati</taxon>
        <taxon>Actinomycetota</taxon>
        <taxon>Actinomycetes</taxon>
        <taxon>Mycobacteriales</taxon>
        <taxon>Corynebacteriaceae</taxon>
        <taxon>Corynebacterium</taxon>
    </lineage>
</organism>
<dbReference type="InterPro" id="IPR036397">
    <property type="entry name" value="RNaseH_sf"/>
</dbReference>
<dbReference type="SMART" id="SM00855">
    <property type="entry name" value="PGAM"/>
    <property type="match status" value="1"/>
</dbReference>
<feature type="active site" description="Tele-phosphohistidine intermediate" evidence="1">
    <location>
        <position position="189"/>
    </location>
</feature>
<name>A0A0A2DMV7_9CORY</name>
<dbReference type="Gene3D" id="3.40.50.1240">
    <property type="entry name" value="Phosphoglycerate mutase-like"/>
    <property type="match status" value="1"/>
</dbReference>
<dbReference type="AlphaFoldDB" id="A0A0A2DMV7"/>
<evidence type="ECO:0000313" key="7">
    <source>
        <dbReference type="Proteomes" id="UP000030145"/>
    </source>
</evidence>
<evidence type="ECO:0000256" key="4">
    <source>
        <dbReference type="SAM" id="MobiDB-lite"/>
    </source>
</evidence>
<evidence type="ECO:0000313" key="6">
    <source>
        <dbReference type="EMBL" id="KGM19117.1"/>
    </source>
</evidence>
<dbReference type="Proteomes" id="UP000030145">
    <property type="component" value="Unassembled WGS sequence"/>
</dbReference>
<dbReference type="InterPro" id="IPR012337">
    <property type="entry name" value="RNaseH-like_sf"/>
</dbReference>
<dbReference type="PIRSF" id="PIRSF036922">
    <property type="entry name" value="RNaseH_PGAM"/>
    <property type="match status" value="1"/>
</dbReference>
<proteinExistence type="predicted"/>
<gene>
    <name evidence="6" type="ORF">MA47_02780</name>
</gene>
<dbReference type="Pfam" id="PF13456">
    <property type="entry name" value="RVT_3"/>
    <property type="match status" value="1"/>
</dbReference>
<dbReference type="SUPFAM" id="SSF53254">
    <property type="entry name" value="Phosphoglycerate mutase-like"/>
    <property type="match status" value="1"/>
</dbReference>
<evidence type="ECO:0000256" key="2">
    <source>
        <dbReference type="PIRSR" id="PIRSR613078-1"/>
    </source>
</evidence>
<dbReference type="PANTHER" id="PTHR48100">
    <property type="entry name" value="BROAD-SPECIFICITY PHOSPHATASE YOR283W-RELATED"/>
    <property type="match status" value="1"/>
</dbReference>
<dbReference type="InterPro" id="IPR029033">
    <property type="entry name" value="His_PPase_superfam"/>
</dbReference>
<feature type="domain" description="RNase H type-1" evidence="5">
    <location>
        <begin position="1"/>
        <end position="144"/>
    </location>
</feature>
<dbReference type="PROSITE" id="PS50879">
    <property type="entry name" value="RNASE_H_1"/>
    <property type="match status" value="1"/>
</dbReference>
<evidence type="ECO:0000256" key="1">
    <source>
        <dbReference type="PIRSR" id="PIRSR036922-1"/>
    </source>
</evidence>
<feature type="active site" description="Proton donor/acceptor" evidence="2">
    <location>
        <position position="266"/>
    </location>
</feature>
<dbReference type="SUPFAM" id="SSF53098">
    <property type="entry name" value="Ribonuclease H-like"/>
    <property type="match status" value="1"/>
</dbReference>
<dbReference type="CDD" id="cd07067">
    <property type="entry name" value="HP_PGM_like"/>
    <property type="match status" value="1"/>
</dbReference>
<feature type="compositionally biased region" description="Acidic residues" evidence="4">
    <location>
        <begin position="145"/>
        <end position="154"/>
    </location>
</feature>
<sequence>MRLRLECDGGSRGNPGVAGAGSSIVDAASAVRGDKQELAARWEYFAKATNNFAEYHGLLNGLALATEVASRKGVKPGDVELDVFMDSKLIVEQMSGRWKVKHPDLKPLAAKAQQLGADFAAVNYTWVPRAQNKRADELANRAMDDGEGGEWFEDMTDKSSPSAEPTSSPAPTSSWHGGRRPARFLLLRHGQTQMSVDGQYSGLSDPELTDMGQWQVEQAARFLASRGGIAAIVSSPLQRAKQTALTAASALGMDEEAVEVDERLIEMDFGHWEGRRFSEVRDDHPEEQAECFADCTKAPHGGESPEQVYRRVSELIDELTEEYAGKNVLLVSHVTPIKSVLRYAMNAGGEVYRTVHLDLASLSIAEFYGGAATLVRAVNDTHYLVG</sequence>
<feature type="region of interest" description="Disordered" evidence="4">
    <location>
        <begin position="144"/>
        <end position="179"/>
    </location>
</feature>
<feature type="active site" description="Proton donor/acceptor; for phosphatase activity" evidence="1">
    <location>
        <position position="266"/>
    </location>
</feature>
<dbReference type="GeneID" id="300552473"/>
<feature type="binding site" evidence="3">
    <location>
        <position position="239"/>
    </location>
    <ligand>
        <name>substrate</name>
    </ligand>
</feature>
<accession>A0A0A2DMV7</accession>
<dbReference type="RefSeq" id="WP_035113326.1">
    <property type="nucleotide sequence ID" value="NZ_CP047046.1"/>
</dbReference>
<keyword evidence="7" id="KW-1185">Reference proteome</keyword>
<dbReference type="CDD" id="cd09279">
    <property type="entry name" value="RNase_HI_like"/>
    <property type="match status" value="1"/>
</dbReference>
<evidence type="ECO:0000259" key="5">
    <source>
        <dbReference type="PROSITE" id="PS50879"/>
    </source>
</evidence>
<dbReference type="Gene3D" id="3.30.420.10">
    <property type="entry name" value="Ribonuclease H-like superfamily/Ribonuclease H"/>
    <property type="match status" value="1"/>
</dbReference>